<dbReference type="AlphaFoldDB" id="A0AAD5R0J7"/>
<sequence length="61" mass="6810">MSVMKYCGDGFRMTADRPPPSATRQRHEDLGTKKNPVTLLIFSHGLPIAVHQYEDSKHADG</sequence>
<feature type="non-terminal residue" evidence="2">
    <location>
        <position position="61"/>
    </location>
</feature>
<keyword evidence="3" id="KW-1185">Reference proteome</keyword>
<organism evidence="2 3">
    <name type="scientific">Parelaphostrongylus tenuis</name>
    <name type="common">Meningeal worm</name>
    <dbReference type="NCBI Taxonomy" id="148309"/>
    <lineage>
        <taxon>Eukaryota</taxon>
        <taxon>Metazoa</taxon>
        <taxon>Ecdysozoa</taxon>
        <taxon>Nematoda</taxon>
        <taxon>Chromadorea</taxon>
        <taxon>Rhabditida</taxon>
        <taxon>Rhabditina</taxon>
        <taxon>Rhabditomorpha</taxon>
        <taxon>Strongyloidea</taxon>
        <taxon>Metastrongylidae</taxon>
        <taxon>Parelaphostrongylus</taxon>
    </lineage>
</organism>
<evidence type="ECO:0000313" key="2">
    <source>
        <dbReference type="EMBL" id="KAJ1367378.1"/>
    </source>
</evidence>
<protein>
    <submittedName>
        <fullName evidence="2">Uncharacterized protein</fullName>
    </submittedName>
</protein>
<dbReference type="Proteomes" id="UP001196413">
    <property type="component" value="Unassembled WGS sequence"/>
</dbReference>
<reference evidence="2" key="1">
    <citation type="submission" date="2021-06" db="EMBL/GenBank/DDBJ databases">
        <title>Parelaphostrongylus tenuis whole genome reference sequence.</title>
        <authorList>
            <person name="Garwood T.J."/>
            <person name="Larsen P.A."/>
            <person name="Fountain-Jones N.M."/>
            <person name="Garbe J.R."/>
            <person name="Macchietto M.G."/>
            <person name="Kania S.A."/>
            <person name="Gerhold R.W."/>
            <person name="Richards J.E."/>
            <person name="Wolf T.M."/>
        </authorList>
    </citation>
    <scope>NUCLEOTIDE SEQUENCE</scope>
    <source>
        <strain evidence="2">MNPRO001-30</strain>
        <tissue evidence="2">Meninges</tissue>
    </source>
</reference>
<comment type="caution">
    <text evidence="2">The sequence shown here is derived from an EMBL/GenBank/DDBJ whole genome shotgun (WGS) entry which is preliminary data.</text>
</comment>
<evidence type="ECO:0000256" key="1">
    <source>
        <dbReference type="SAM" id="MobiDB-lite"/>
    </source>
</evidence>
<accession>A0AAD5R0J7</accession>
<evidence type="ECO:0000313" key="3">
    <source>
        <dbReference type="Proteomes" id="UP001196413"/>
    </source>
</evidence>
<gene>
    <name evidence="2" type="ORF">KIN20_028278</name>
</gene>
<proteinExistence type="predicted"/>
<feature type="region of interest" description="Disordered" evidence="1">
    <location>
        <begin position="1"/>
        <end position="32"/>
    </location>
</feature>
<dbReference type="EMBL" id="JAHQIW010005874">
    <property type="protein sequence ID" value="KAJ1367378.1"/>
    <property type="molecule type" value="Genomic_DNA"/>
</dbReference>
<name>A0AAD5R0J7_PARTN</name>